<dbReference type="GO" id="GO:0003006">
    <property type="term" value="P:developmental process involved in reproduction"/>
    <property type="evidence" value="ECO:0000318"/>
    <property type="project" value="GO_Central"/>
</dbReference>
<evidence type="ECO:0000313" key="4">
    <source>
        <dbReference type="Proteomes" id="UP000215914"/>
    </source>
</evidence>
<accession>A0A251VK36</accession>
<gene>
    <name evidence="3" type="ORF">HannXRQ_Chr02g0059211</name>
</gene>
<keyword evidence="4" id="KW-1185">Reference proteome</keyword>
<dbReference type="Proteomes" id="UP000215914">
    <property type="component" value="Chromosome 2"/>
</dbReference>
<organism evidence="3 4">
    <name type="scientific">Helianthus annuus</name>
    <name type="common">Common sunflower</name>
    <dbReference type="NCBI Taxonomy" id="4232"/>
    <lineage>
        <taxon>Eukaryota</taxon>
        <taxon>Viridiplantae</taxon>
        <taxon>Streptophyta</taxon>
        <taxon>Embryophyta</taxon>
        <taxon>Tracheophyta</taxon>
        <taxon>Spermatophyta</taxon>
        <taxon>Magnoliopsida</taxon>
        <taxon>eudicotyledons</taxon>
        <taxon>Gunneridae</taxon>
        <taxon>Pentapetalae</taxon>
        <taxon>asterids</taxon>
        <taxon>campanulids</taxon>
        <taxon>Asterales</taxon>
        <taxon>Asteraceae</taxon>
        <taxon>Asteroideae</taxon>
        <taxon>Heliantheae alliance</taxon>
        <taxon>Heliantheae</taxon>
        <taxon>Helianthus</taxon>
    </lineage>
</organism>
<reference evidence="4" key="1">
    <citation type="journal article" date="2017" name="Nature">
        <title>The sunflower genome provides insights into oil metabolism, flowering and Asterid evolution.</title>
        <authorList>
            <person name="Badouin H."/>
            <person name="Gouzy J."/>
            <person name="Grassa C.J."/>
            <person name="Murat F."/>
            <person name="Staton S.E."/>
            <person name="Cottret L."/>
            <person name="Lelandais-Briere C."/>
            <person name="Owens G.L."/>
            <person name="Carrere S."/>
            <person name="Mayjonade B."/>
            <person name="Legrand L."/>
            <person name="Gill N."/>
            <person name="Kane N.C."/>
            <person name="Bowers J.E."/>
            <person name="Hubner S."/>
            <person name="Bellec A."/>
            <person name="Berard A."/>
            <person name="Berges H."/>
            <person name="Blanchet N."/>
            <person name="Boniface M.C."/>
            <person name="Brunel D."/>
            <person name="Catrice O."/>
            <person name="Chaidir N."/>
            <person name="Claudel C."/>
            <person name="Donnadieu C."/>
            <person name="Faraut T."/>
            <person name="Fievet G."/>
            <person name="Helmstetter N."/>
            <person name="King M."/>
            <person name="Knapp S.J."/>
            <person name="Lai Z."/>
            <person name="Le Paslier M.C."/>
            <person name="Lippi Y."/>
            <person name="Lorenzon L."/>
            <person name="Mandel J.R."/>
            <person name="Marage G."/>
            <person name="Marchand G."/>
            <person name="Marquand E."/>
            <person name="Bret-Mestries E."/>
            <person name="Morien E."/>
            <person name="Nambeesan S."/>
            <person name="Nguyen T."/>
            <person name="Pegot-Espagnet P."/>
            <person name="Pouilly N."/>
            <person name="Raftis F."/>
            <person name="Sallet E."/>
            <person name="Schiex T."/>
            <person name="Thomas J."/>
            <person name="Vandecasteele C."/>
            <person name="Vares D."/>
            <person name="Vear F."/>
            <person name="Vautrin S."/>
            <person name="Crespi M."/>
            <person name="Mangin B."/>
            <person name="Burke J.M."/>
            <person name="Salse J."/>
            <person name="Munos S."/>
            <person name="Vincourt P."/>
            <person name="Rieseberg L.H."/>
            <person name="Langlade N.B."/>
        </authorList>
    </citation>
    <scope>NUCLEOTIDE SEQUENCE [LARGE SCALE GENOMIC DNA]</scope>
    <source>
        <strain evidence="4">cv. SF193</strain>
    </source>
</reference>
<evidence type="ECO:0000259" key="2">
    <source>
        <dbReference type="Pfam" id="PF25091"/>
    </source>
</evidence>
<evidence type="ECO:0000256" key="1">
    <source>
        <dbReference type="SAM" id="Coils"/>
    </source>
</evidence>
<dbReference type="InterPro" id="IPR056708">
    <property type="entry name" value="DUF7806"/>
</dbReference>
<feature type="domain" description="DUF7806" evidence="2">
    <location>
        <begin position="72"/>
        <end position="122"/>
    </location>
</feature>
<feature type="coiled-coil region" evidence="1">
    <location>
        <begin position="41"/>
        <end position="68"/>
    </location>
</feature>
<keyword evidence="1" id="KW-0175">Coiled coil</keyword>
<sequence length="137" mass="16440">MLFQMEALYSKLYDKYTKQKASEIEQLRLDQEEKVSTYELISYLKEEKDTLHAQLGELRQEIASIRQRLYPCLGWVKNNRPGEEEMMMIYRVGTFERVAPEWMRDVILFSNISMLRTFFHKAIGLFSVFMTFGFHDF</sequence>
<protein>
    <recommendedName>
        <fullName evidence="2">DUF7806 domain-containing protein</fullName>
    </recommendedName>
</protein>
<dbReference type="InParanoid" id="A0A251VK36"/>
<dbReference type="AlphaFoldDB" id="A0A251VK36"/>
<proteinExistence type="predicted"/>
<dbReference type="PANTHER" id="PTHR35489:SF2">
    <property type="entry name" value="TITAN9"/>
    <property type="match status" value="1"/>
</dbReference>
<dbReference type="PANTHER" id="PTHR35489">
    <property type="entry name" value="TITAN9"/>
    <property type="match status" value="1"/>
</dbReference>
<dbReference type="Pfam" id="PF25091">
    <property type="entry name" value="DUF7806"/>
    <property type="match status" value="1"/>
</dbReference>
<dbReference type="EMBL" id="CM007891">
    <property type="protein sequence ID" value="OTG35669.1"/>
    <property type="molecule type" value="Genomic_DNA"/>
</dbReference>
<name>A0A251VK36_HELAN</name>
<dbReference type="STRING" id="4232.A0A251VK36"/>
<evidence type="ECO:0000313" key="3">
    <source>
        <dbReference type="EMBL" id="OTG35669.1"/>
    </source>
</evidence>